<dbReference type="EMBL" id="PCSK01000032">
    <property type="protein sequence ID" value="PIP46079.1"/>
    <property type="molecule type" value="Genomic_DNA"/>
</dbReference>
<feature type="non-terminal residue" evidence="1">
    <location>
        <position position="1"/>
    </location>
</feature>
<feature type="non-terminal residue" evidence="1">
    <location>
        <position position="326"/>
    </location>
</feature>
<dbReference type="Proteomes" id="UP000230007">
    <property type="component" value="Unassembled WGS sequence"/>
</dbReference>
<evidence type="ECO:0000313" key="2">
    <source>
        <dbReference type="Proteomes" id="UP000230007"/>
    </source>
</evidence>
<proteinExistence type="predicted"/>
<comment type="caution">
    <text evidence="1">The sequence shown here is derived from an EMBL/GenBank/DDBJ whole genome shotgun (WGS) entry which is preliminary data.</text>
</comment>
<name>A0A2H0AKY8_9BACT</name>
<sequence>DGFKRFTAPASYKINWIVSDPETWSAYAAFWKLFSLPPVGLSWLNEGIKGDVYCTTSDDFHNHIGSGLIKSGTKSFDKVDQGTYKFSVTCSIPAEDRWYVKTINWLTDIFGSTPTRGPVTHSAYVATQVNSAPTPVVSLSVSLDADKSTLSGPGRVMLTAHTKRQNITDNINYTFYCNRSDAGVNITSGYIAKFNNRSEFTQSASCFYNNVGTYTAKVIVESGGRVVQDQVKITVVNQKPTGYHDDADNAACETWGWARDADTPSTPVEVHVYVDAPAGSGNSPVYAATADQPRTEPSWPFPDKNHGFKFTLPAGLKDGKQHQLYI</sequence>
<gene>
    <name evidence="1" type="ORF">COX15_01575</name>
</gene>
<dbReference type="AlphaFoldDB" id="A0A2H0AKY8"/>
<protein>
    <submittedName>
        <fullName evidence="1">Uncharacterized protein</fullName>
    </submittedName>
</protein>
<evidence type="ECO:0000313" key="1">
    <source>
        <dbReference type="EMBL" id="PIP46079.1"/>
    </source>
</evidence>
<accession>A0A2H0AKY8</accession>
<organism evidence="1 2">
    <name type="scientific">Candidatus Colwellbacteria bacterium CG23_combo_of_CG06-09_8_20_14_all_42_19</name>
    <dbReference type="NCBI Taxonomy" id="1974541"/>
    <lineage>
        <taxon>Bacteria</taxon>
        <taxon>Candidatus Colwelliibacteriota</taxon>
    </lineage>
</organism>
<reference evidence="1 2" key="1">
    <citation type="submission" date="2017-09" db="EMBL/GenBank/DDBJ databases">
        <title>Depth-based differentiation of microbial function through sediment-hosted aquifers and enrichment of novel symbionts in the deep terrestrial subsurface.</title>
        <authorList>
            <person name="Probst A.J."/>
            <person name="Ladd B."/>
            <person name="Jarett J.K."/>
            <person name="Geller-Mcgrath D.E."/>
            <person name="Sieber C.M."/>
            <person name="Emerson J.B."/>
            <person name="Anantharaman K."/>
            <person name="Thomas B.C."/>
            <person name="Malmstrom R."/>
            <person name="Stieglmeier M."/>
            <person name="Klingl A."/>
            <person name="Woyke T."/>
            <person name="Ryan C.M."/>
            <person name="Banfield J.F."/>
        </authorList>
    </citation>
    <scope>NUCLEOTIDE SEQUENCE [LARGE SCALE GENOMIC DNA]</scope>
    <source>
        <strain evidence="1">CG23_combo_of_CG06-09_8_20_14_all_42_19</strain>
    </source>
</reference>